<dbReference type="InterPro" id="IPR010921">
    <property type="entry name" value="Trp_repressor/repl_initiator"/>
</dbReference>
<evidence type="ECO:0000259" key="2">
    <source>
        <dbReference type="Pfam" id="PF13518"/>
    </source>
</evidence>
<evidence type="ECO:0000313" key="4">
    <source>
        <dbReference type="Proteomes" id="UP000004191"/>
    </source>
</evidence>
<dbReference type="SUPFAM" id="SSF48295">
    <property type="entry name" value="TrpR-like"/>
    <property type="match status" value="1"/>
</dbReference>
<comment type="caution">
    <text evidence="3">The sequence shown here is derived from an EMBL/GenBank/DDBJ whole genome shotgun (WGS) entry which is preliminary data.</text>
</comment>
<dbReference type="RefSeq" id="WP_005398969.1">
    <property type="nucleotide sequence ID" value="NZ_JH601088.1"/>
</dbReference>
<keyword evidence="4" id="KW-1185">Reference proteome</keyword>
<dbReference type="AlphaFoldDB" id="H3NQ43"/>
<dbReference type="InterPro" id="IPR036388">
    <property type="entry name" value="WH-like_DNA-bd_sf"/>
</dbReference>
<dbReference type="PANTHER" id="PTHR33795">
    <property type="entry name" value="INSERTION ELEMENT IS150 PROTEIN INSJ"/>
    <property type="match status" value="1"/>
</dbReference>
<proteinExistence type="inferred from homology"/>
<dbReference type="GO" id="GO:0043565">
    <property type="term" value="F:sequence-specific DNA binding"/>
    <property type="evidence" value="ECO:0007669"/>
    <property type="project" value="InterPro"/>
</dbReference>
<sequence>MPKYSLDFKIKVVKEYLDGKSGGRELVSKKFNIPNSTLENWINWFNIEGIEGLMKKHSNDKYSGEFKLSVIKYRQINNLSYRETAEHFNIRNASMVASWTKKYEEESMVNRCN</sequence>
<protein>
    <recommendedName>
        <fullName evidence="2">Insertion element IS150 protein InsJ-like helix-turn-helix domain-containing protein</fullName>
    </recommendedName>
</protein>
<dbReference type="HOGENOM" id="CLU_027402_17_8_9"/>
<dbReference type="Gene3D" id="1.10.10.10">
    <property type="entry name" value="Winged helix-like DNA-binding domain superfamily/Winged helix DNA-binding domain"/>
    <property type="match status" value="1"/>
</dbReference>
<evidence type="ECO:0000313" key="3">
    <source>
        <dbReference type="EMBL" id="EHR32523.1"/>
    </source>
</evidence>
<dbReference type="InterPro" id="IPR052057">
    <property type="entry name" value="IS150/IS1296_orfA-like"/>
</dbReference>
<dbReference type="Proteomes" id="UP000004191">
    <property type="component" value="Unassembled WGS sequence"/>
</dbReference>
<dbReference type="SUPFAM" id="SSF46689">
    <property type="entry name" value="Homeodomain-like"/>
    <property type="match status" value="1"/>
</dbReference>
<dbReference type="InterPro" id="IPR009057">
    <property type="entry name" value="Homeodomain-like_sf"/>
</dbReference>
<dbReference type="EMBL" id="AGEI01000028">
    <property type="protein sequence ID" value="EHR32523.1"/>
    <property type="molecule type" value="Genomic_DNA"/>
</dbReference>
<dbReference type="Pfam" id="PF13518">
    <property type="entry name" value="HTH_28"/>
    <property type="match status" value="2"/>
</dbReference>
<dbReference type="eggNOG" id="COG2963">
    <property type="taxonomic scope" value="Bacteria"/>
</dbReference>
<gene>
    <name evidence="3" type="ORF">HMPREF9709_01454</name>
</gene>
<organism evidence="3 4">
    <name type="scientific">Helcococcus kunzii ATCC 51366</name>
    <dbReference type="NCBI Taxonomy" id="883114"/>
    <lineage>
        <taxon>Bacteria</taxon>
        <taxon>Bacillati</taxon>
        <taxon>Bacillota</taxon>
        <taxon>Tissierellia</taxon>
        <taxon>Tissierellales</taxon>
        <taxon>Peptoniphilaceae</taxon>
        <taxon>Helcococcus</taxon>
    </lineage>
</organism>
<dbReference type="STRING" id="883114.HMPREF9709_01454"/>
<comment type="similarity">
    <text evidence="1">Belongs to the IS150/IS1296 orfA family.</text>
</comment>
<feature type="domain" description="Insertion element IS150 protein InsJ-like helix-turn-helix" evidence="2">
    <location>
        <begin position="66"/>
        <end position="106"/>
    </location>
</feature>
<feature type="domain" description="Insertion element IS150 protein InsJ-like helix-turn-helix" evidence="2">
    <location>
        <begin position="8"/>
        <end position="58"/>
    </location>
</feature>
<dbReference type="Gene3D" id="1.10.10.60">
    <property type="entry name" value="Homeodomain-like"/>
    <property type="match status" value="1"/>
</dbReference>
<evidence type="ECO:0000256" key="1">
    <source>
        <dbReference type="ARBA" id="ARBA00038232"/>
    </source>
</evidence>
<dbReference type="InterPro" id="IPR055247">
    <property type="entry name" value="InsJ-like_HTH"/>
</dbReference>
<dbReference type="PANTHER" id="PTHR33795:SF1">
    <property type="entry name" value="INSERTION ELEMENT IS150 PROTEIN INSJ"/>
    <property type="match status" value="1"/>
</dbReference>
<name>H3NQ43_9FIRM</name>
<reference evidence="3 4" key="1">
    <citation type="submission" date="2012-01" db="EMBL/GenBank/DDBJ databases">
        <title>The Genome Sequence of Helcococcus kunzii ATCC 51366.</title>
        <authorList>
            <consortium name="The Broad Institute Genome Sequencing Platform"/>
            <person name="Earl A."/>
            <person name="Ward D."/>
            <person name="Feldgarden M."/>
            <person name="Gevers D."/>
            <person name="Huys G."/>
            <person name="Young S.K."/>
            <person name="Zeng Q."/>
            <person name="Gargeya S."/>
            <person name="Fitzgerald M."/>
            <person name="Haas B."/>
            <person name="Abouelleil A."/>
            <person name="Alvarado L."/>
            <person name="Arachchi H.M."/>
            <person name="Berlin A."/>
            <person name="Chapman S.B."/>
            <person name="Gearin G."/>
            <person name="Goldberg J."/>
            <person name="Griggs A."/>
            <person name="Gujja S."/>
            <person name="Hansen M."/>
            <person name="Heiman D."/>
            <person name="Howarth C."/>
            <person name="Larimer J."/>
            <person name="Lui A."/>
            <person name="MacDonald P.J.P."/>
            <person name="McCowen C."/>
            <person name="Montmayeur A."/>
            <person name="Murphy C."/>
            <person name="Neiman D."/>
            <person name="Pearson M."/>
            <person name="Priest M."/>
            <person name="Roberts A."/>
            <person name="Saif S."/>
            <person name="Shea T."/>
            <person name="Sisk P."/>
            <person name="Stolte C."/>
            <person name="Sykes S."/>
            <person name="Wortman J."/>
            <person name="Nusbaum C."/>
            <person name="Birren B."/>
        </authorList>
    </citation>
    <scope>NUCLEOTIDE SEQUENCE [LARGE SCALE GENOMIC DNA]</scope>
    <source>
        <strain evidence="3 4">ATCC 51366</strain>
    </source>
</reference>
<accession>H3NQ43</accession>
<dbReference type="GeneID" id="96999407"/>
<dbReference type="OrthoDB" id="9781005at2"/>